<dbReference type="PANTHER" id="PTHR43280">
    <property type="entry name" value="ARAC-FAMILY TRANSCRIPTIONAL REGULATOR"/>
    <property type="match status" value="1"/>
</dbReference>
<dbReference type="InterPro" id="IPR018062">
    <property type="entry name" value="HTH_AraC-typ_CS"/>
</dbReference>
<dbReference type="PANTHER" id="PTHR43280:SF34">
    <property type="entry name" value="ARAC-FAMILY TRANSCRIPTIONAL REGULATOR"/>
    <property type="match status" value="1"/>
</dbReference>
<evidence type="ECO:0000259" key="7">
    <source>
        <dbReference type="PROSITE" id="PS50045"/>
    </source>
</evidence>
<sequence>MNQVQLSRPISFDENQDAWVGSSSFIQMAKQQLKLMSKSRLPVFILGLSGTGKAIAAKILHDLGCAGRAPFVTVCCHQIDQDNLARELEEHHSRAGGGSLYIRNIELLSDQGLDALKQFWLRFDTAEQDVRLLVSSSDTKNITSVESGLNDTFSNWLYYHCLTIELPTLMNRLEDIEGLVQMYQAENPMIARLSFQSSAWDVLKGYTWPGNVKQLKRCLDKLAIQANSSIVNREVLLECFPSMATERDKKASVIQKDLLSVKVNSKDMMYQYAGADLSVPSTNSIVPNNMNPLGNMFSDDGDFSHHSINHPALNKAIVYLYHNYKKPLNMDELASQACISPSHLSYLFKHYLGMSFKQVLLRLRIVKAMALLAENPNRQVTQVCDDVGFSDLSFFVRKFKSTVGMSPGVYRDQYGQADSSPEFLVVEEALSHPLLQLPIRH</sequence>
<dbReference type="PROSITE" id="PS50045">
    <property type="entry name" value="SIGMA54_INTERACT_4"/>
    <property type="match status" value="1"/>
</dbReference>
<dbReference type="PROSITE" id="PS01124">
    <property type="entry name" value="HTH_ARAC_FAMILY_2"/>
    <property type="match status" value="1"/>
</dbReference>
<dbReference type="Pfam" id="PF12833">
    <property type="entry name" value="HTH_18"/>
    <property type="match status" value="1"/>
</dbReference>
<reference evidence="8 9" key="1">
    <citation type="journal article" date="2012" name="Stand. Genomic Sci.">
        <title>Complete genome sequence of the melanogenic marine bacterium Marinomonas mediterranea type strain (MMB-1(T)).</title>
        <authorList>
            <person name="Lucas-Elio P."/>
            <person name="Goodwin L."/>
            <person name="Woyke T."/>
            <person name="Pitluck S."/>
            <person name="Nolan M."/>
            <person name="Kyrpides N.C."/>
            <person name="Detter J.C."/>
            <person name="Copeland A."/>
            <person name="Teshima H."/>
            <person name="Bruce D."/>
            <person name="Detter C."/>
            <person name="Tapia R."/>
            <person name="Han S."/>
            <person name="Land M.L."/>
            <person name="Ivanova N."/>
            <person name="Mikhailova N."/>
            <person name="Johnston A.W."/>
            <person name="Sanchez-Amat A."/>
        </authorList>
    </citation>
    <scope>NUCLEOTIDE SEQUENCE [LARGE SCALE GENOMIC DNA]</scope>
    <source>
        <strain evidence="9">ATCC 700492 / JCM 21426 / NBRC 103028 / MMB-1</strain>
    </source>
</reference>
<dbReference type="Proteomes" id="UP000001062">
    <property type="component" value="Chromosome"/>
</dbReference>
<keyword evidence="2" id="KW-0067">ATP-binding</keyword>
<feature type="domain" description="HTH araC/xylS-type" evidence="6">
    <location>
        <begin position="314"/>
        <end position="413"/>
    </location>
</feature>
<dbReference type="GO" id="GO:0005524">
    <property type="term" value="F:ATP binding"/>
    <property type="evidence" value="ECO:0007669"/>
    <property type="project" value="InterPro"/>
</dbReference>
<gene>
    <name evidence="8" type="ordered locus">Marme_2727</name>
</gene>
<dbReference type="PATRIC" id="fig|717774.3.peg.2814"/>
<dbReference type="STRING" id="717774.Marme_2727"/>
<dbReference type="HOGENOM" id="CLU_042380_0_0_6"/>
<dbReference type="SUPFAM" id="SSF46689">
    <property type="entry name" value="Homeodomain-like"/>
    <property type="match status" value="2"/>
</dbReference>
<keyword evidence="9" id="KW-1185">Reference proteome</keyword>
<evidence type="ECO:0000256" key="1">
    <source>
        <dbReference type="ARBA" id="ARBA00022741"/>
    </source>
</evidence>
<keyword evidence="1" id="KW-0547">Nucleotide-binding</keyword>
<evidence type="ECO:0000313" key="9">
    <source>
        <dbReference type="Proteomes" id="UP000001062"/>
    </source>
</evidence>
<dbReference type="Pfam" id="PF25601">
    <property type="entry name" value="AAA_lid_14"/>
    <property type="match status" value="1"/>
</dbReference>
<dbReference type="PROSITE" id="PS00041">
    <property type="entry name" value="HTH_ARAC_FAMILY_1"/>
    <property type="match status" value="1"/>
</dbReference>
<dbReference type="InterPro" id="IPR020449">
    <property type="entry name" value="Tscrpt_reg_AraC-type_HTH"/>
</dbReference>
<dbReference type="InterPro" id="IPR018060">
    <property type="entry name" value="HTH_AraC"/>
</dbReference>
<dbReference type="OrthoDB" id="9809338at2"/>
<dbReference type="EMBL" id="CP002583">
    <property type="protein sequence ID" value="ADZ91957.1"/>
    <property type="molecule type" value="Genomic_DNA"/>
</dbReference>
<evidence type="ECO:0000256" key="2">
    <source>
        <dbReference type="ARBA" id="ARBA00022840"/>
    </source>
</evidence>
<name>F2JYC6_MARM1</name>
<dbReference type="GO" id="GO:0003700">
    <property type="term" value="F:DNA-binding transcription factor activity"/>
    <property type="evidence" value="ECO:0007669"/>
    <property type="project" value="InterPro"/>
</dbReference>
<dbReference type="SUPFAM" id="SSF52540">
    <property type="entry name" value="P-loop containing nucleoside triphosphate hydrolases"/>
    <property type="match status" value="1"/>
</dbReference>
<evidence type="ECO:0000256" key="3">
    <source>
        <dbReference type="ARBA" id="ARBA00023015"/>
    </source>
</evidence>
<dbReference type="InterPro" id="IPR058031">
    <property type="entry name" value="AAA_lid_NorR"/>
</dbReference>
<dbReference type="SMART" id="SM00342">
    <property type="entry name" value="HTH_ARAC"/>
    <property type="match status" value="1"/>
</dbReference>
<evidence type="ECO:0000256" key="5">
    <source>
        <dbReference type="ARBA" id="ARBA00023163"/>
    </source>
</evidence>
<keyword evidence="4" id="KW-0238">DNA-binding</keyword>
<dbReference type="InterPro" id="IPR009057">
    <property type="entry name" value="Homeodomain-like_sf"/>
</dbReference>
<feature type="domain" description="Sigma-54 factor interaction" evidence="7">
    <location>
        <begin position="19"/>
        <end position="224"/>
    </location>
</feature>
<dbReference type="Pfam" id="PF14532">
    <property type="entry name" value="Sigma54_activ_2"/>
    <property type="match status" value="1"/>
</dbReference>
<dbReference type="PRINTS" id="PR00032">
    <property type="entry name" value="HTHARAC"/>
</dbReference>
<dbReference type="Gene3D" id="3.40.50.300">
    <property type="entry name" value="P-loop containing nucleotide triphosphate hydrolases"/>
    <property type="match status" value="1"/>
</dbReference>
<keyword evidence="3" id="KW-0805">Transcription regulation</keyword>
<dbReference type="InterPro" id="IPR002078">
    <property type="entry name" value="Sigma_54_int"/>
</dbReference>
<proteinExistence type="predicted"/>
<dbReference type="Gene3D" id="1.10.8.60">
    <property type="match status" value="1"/>
</dbReference>
<organism evidence="8 9">
    <name type="scientific">Marinomonas mediterranea (strain ATCC 700492 / JCM 21426 / NBRC 103028 / MMB-1)</name>
    <dbReference type="NCBI Taxonomy" id="717774"/>
    <lineage>
        <taxon>Bacteria</taxon>
        <taxon>Pseudomonadati</taxon>
        <taxon>Pseudomonadota</taxon>
        <taxon>Gammaproteobacteria</taxon>
        <taxon>Oceanospirillales</taxon>
        <taxon>Oceanospirillaceae</taxon>
        <taxon>Marinomonas</taxon>
    </lineage>
</organism>
<dbReference type="Gene3D" id="1.10.10.60">
    <property type="entry name" value="Homeodomain-like"/>
    <property type="match status" value="2"/>
</dbReference>
<dbReference type="RefSeq" id="WP_013661860.1">
    <property type="nucleotide sequence ID" value="NC_015276.1"/>
</dbReference>
<dbReference type="eggNOG" id="COG2207">
    <property type="taxonomic scope" value="Bacteria"/>
</dbReference>
<protein>
    <submittedName>
        <fullName evidence="8">Transcriptional regulator, AraC family</fullName>
    </submittedName>
</protein>
<dbReference type="eggNOG" id="COG2204">
    <property type="taxonomic scope" value="Bacteria"/>
</dbReference>
<dbReference type="InterPro" id="IPR027417">
    <property type="entry name" value="P-loop_NTPase"/>
</dbReference>
<dbReference type="AlphaFoldDB" id="F2JYC6"/>
<dbReference type="GO" id="GO:0043565">
    <property type="term" value="F:sequence-specific DNA binding"/>
    <property type="evidence" value="ECO:0007669"/>
    <property type="project" value="InterPro"/>
</dbReference>
<evidence type="ECO:0000259" key="6">
    <source>
        <dbReference type="PROSITE" id="PS01124"/>
    </source>
</evidence>
<evidence type="ECO:0000256" key="4">
    <source>
        <dbReference type="ARBA" id="ARBA00023125"/>
    </source>
</evidence>
<keyword evidence="5" id="KW-0804">Transcription</keyword>
<evidence type="ECO:0000313" key="8">
    <source>
        <dbReference type="EMBL" id="ADZ91957.1"/>
    </source>
</evidence>
<dbReference type="KEGG" id="mme:Marme_2727"/>
<accession>F2JYC6</accession>